<dbReference type="PANTHER" id="PTHR13844">
    <property type="entry name" value="SWI/SNF-RELATED MATRIX-ASSOCIATED ACTIN-DEPENDENT REGULATOR OF CHROMATIN SUBFAMILY D"/>
    <property type="match status" value="1"/>
</dbReference>
<dbReference type="Pfam" id="PF08766">
    <property type="entry name" value="DEK_C"/>
    <property type="match status" value="1"/>
</dbReference>
<reference evidence="4" key="1">
    <citation type="submission" date="2021-03" db="EMBL/GenBank/DDBJ databases">
        <authorList>
            <person name="Tagirdzhanova G."/>
        </authorList>
    </citation>
    <scope>NUCLEOTIDE SEQUENCE</scope>
</reference>
<evidence type="ECO:0000259" key="3">
    <source>
        <dbReference type="PROSITE" id="PS51998"/>
    </source>
</evidence>
<dbReference type="EMBL" id="CAJPDQ010000010">
    <property type="protein sequence ID" value="CAF9915457.1"/>
    <property type="molecule type" value="Genomic_DNA"/>
</dbReference>
<dbReference type="Gene3D" id="1.10.10.60">
    <property type="entry name" value="Homeodomain-like"/>
    <property type="match status" value="1"/>
</dbReference>
<dbReference type="Pfam" id="PF02201">
    <property type="entry name" value="SWIB"/>
    <property type="match status" value="1"/>
</dbReference>
<dbReference type="InterPro" id="IPR036885">
    <property type="entry name" value="SWIB_MDM2_dom_sf"/>
</dbReference>
<dbReference type="PROSITE" id="PS51925">
    <property type="entry name" value="SWIB_MDM2"/>
    <property type="match status" value="1"/>
</dbReference>
<feature type="compositionally biased region" description="Basic residues" evidence="1">
    <location>
        <begin position="165"/>
        <end position="175"/>
    </location>
</feature>
<evidence type="ECO:0008006" key="6">
    <source>
        <dbReference type="Google" id="ProtNLM"/>
    </source>
</evidence>
<dbReference type="SUPFAM" id="SSF109715">
    <property type="entry name" value="DEK C-terminal domain"/>
    <property type="match status" value="1"/>
</dbReference>
<feature type="compositionally biased region" description="Polar residues" evidence="1">
    <location>
        <begin position="93"/>
        <end position="104"/>
    </location>
</feature>
<evidence type="ECO:0000313" key="4">
    <source>
        <dbReference type="EMBL" id="CAF9915457.1"/>
    </source>
</evidence>
<dbReference type="AlphaFoldDB" id="A0A8H3I5A1"/>
<proteinExistence type="predicted"/>
<dbReference type="CDD" id="cd10567">
    <property type="entry name" value="SWIB-MDM2_like"/>
    <property type="match status" value="1"/>
</dbReference>
<dbReference type="Proteomes" id="UP000664169">
    <property type="component" value="Unassembled WGS sequence"/>
</dbReference>
<gene>
    <name evidence="4" type="ORF">GOMPHAMPRED_000762</name>
</gene>
<evidence type="ECO:0000313" key="5">
    <source>
        <dbReference type="Proteomes" id="UP000664169"/>
    </source>
</evidence>
<dbReference type="Gene3D" id="1.10.245.10">
    <property type="entry name" value="SWIB/MDM2 domain"/>
    <property type="match status" value="1"/>
</dbReference>
<dbReference type="InterPro" id="IPR019835">
    <property type="entry name" value="SWIB_domain"/>
</dbReference>
<dbReference type="PROSITE" id="PS51998">
    <property type="entry name" value="DEK_C"/>
    <property type="match status" value="1"/>
</dbReference>
<dbReference type="InterPro" id="IPR014876">
    <property type="entry name" value="DEK_C"/>
</dbReference>
<dbReference type="SUPFAM" id="SSF47592">
    <property type="entry name" value="SWIB/MDM2 domain"/>
    <property type="match status" value="1"/>
</dbReference>
<evidence type="ECO:0000259" key="2">
    <source>
        <dbReference type="PROSITE" id="PS51925"/>
    </source>
</evidence>
<organism evidence="4 5">
    <name type="scientific">Gomphillus americanus</name>
    <dbReference type="NCBI Taxonomy" id="1940652"/>
    <lineage>
        <taxon>Eukaryota</taxon>
        <taxon>Fungi</taxon>
        <taxon>Dikarya</taxon>
        <taxon>Ascomycota</taxon>
        <taxon>Pezizomycotina</taxon>
        <taxon>Lecanoromycetes</taxon>
        <taxon>OSLEUM clade</taxon>
        <taxon>Ostropomycetidae</taxon>
        <taxon>Ostropales</taxon>
        <taxon>Graphidaceae</taxon>
        <taxon>Gomphilloideae</taxon>
        <taxon>Gomphillus</taxon>
    </lineage>
</organism>
<dbReference type="SMART" id="SM00151">
    <property type="entry name" value="SWIB"/>
    <property type="match status" value="1"/>
</dbReference>
<feature type="domain" description="DEK-C" evidence="3">
    <location>
        <begin position="6"/>
        <end position="61"/>
    </location>
</feature>
<dbReference type="OrthoDB" id="10251073at2759"/>
<comment type="caution">
    <text evidence="4">The sequence shown here is derived from an EMBL/GenBank/DDBJ whole genome shotgun (WGS) entry which is preliminary data.</text>
</comment>
<accession>A0A8H3I5A1</accession>
<feature type="region of interest" description="Disordered" evidence="1">
    <location>
        <begin position="93"/>
        <end position="204"/>
    </location>
</feature>
<protein>
    <recommendedName>
        <fullName evidence="6">DM2 domain-containing protein</fullName>
    </recommendedName>
</protein>
<dbReference type="InterPro" id="IPR003121">
    <property type="entry name" value="SWIB_MDM2_domain"/>
</dbReference>
<feature type="domain" description="DM2" evidence="2">
    <location>
        <begin position="202"/>
        <end position="280"/>
    </location>
</feature>
<keyword evidence="5" id="KW-1185">Reference proteome</keyword>
<evidence type="ECO:0000256" key="1">
    <source>
        <dbReference type="SAM" id="MobiDB-lite"/>
    </source>
</evidence>
<sequence>MEELPSEVRASYIVIIDDILAKSDLQTISSKRIREGLQKAVDYDITPQKDAIKKIIMDRFDKFVAESKEPATNGHVETVQLPPPKLEQVSTTISIAPNAKVNNKSKTTSHEDDDSSSEKLSDVDGTPPKKRKSVVDDDAAFAARLQAEENSRARPTRGGNVRKVTTVKKKKRRTATRVSANDDSDVSGSETGSKRKVNRSGGFHKPLVLSAPLSALLDGETQLSRPQTVKRIWAYVKERDLQDPKDKRHIRCDEALRAVFKTDRLHMFTLNKILATQLYDPDA</sequence>
<name>A0A8H3I5A1_9LECA</name>